<protein>
    <submittedName>
        <fullName evidence="1">Uncharacterized protein</fullName>
    </submittedName>
</protein>
<evidence type="ECO:0000313" key="2">
    <source>
        <dbReference type="Proteomes" id="UP000050280"/>
    </source>
</evidence>
<proteinExistence type="predicted"/>
<comment type="caution">
    <text evidence="1">The sequence shown here is derived from an EMBL/GenBank/DDBJ whole genome shotgun (WGS) entry which is preliminary data.</text>
</comment>
<name>A0A0P7B1G5_9FLAO</name>
<dbReference type="Proteomes" id="UP000050280">
    <property type="component" value="Unassembled WGS sequence"/>
</dbReference>
<accession>A0A0P7B1G5</accession>
<organism evidence="1 2">
    <name type="scientific">Croceitalea dokdonensis DOKDO 023</name>
    <dbReference type="NCBI Taxonomy" id="1300341"/>
    <lineage>
        <taxon>Bacteria</taxon>
        <taxon>Pseudomonadati</taxon>
        <taxon>Bacteroidota</taxon>
        <taxon>Flavobacteriia</taxon>
        <taxon>Flavobacteriales</taxon>
        <taxon>Flavobacteriaceae</taxon>
        <taxon>Croceitalea</taxon>
    </lineage>
</organism>
<dbReference type="STRING" id="1300341.I595_1334"/>
<gene>
    <name evidence="1" type="ORF">I595_1334</name>
</gene>
<dbReference type="EMBL" id="LDJX01000002">
    <property type="protein sequence ID" value="KPM32907.1"/>
    <property type="molecule type" value="Genomic_DNA"/>
</dbReference>
<dbReference type="AlphaFoldDB" id="A0A0P7B1G5"/>
<sequence>MDAFFVVEKKQTLSFNLQNEKPIFAAGKTSLFPANKSNKKK</sequence>
<reference evidence="1 2" key="1">
    <citation type="submission" date="2015-09" db="EMBL/GenBank/DDBJ databases">
        <title>Genome sequence of the marine flavobacterium Croceitalea dokdonensis DOKDO 023 that contains proton- and sodium-pumping rhodopsins.</title>
        <authorList>
            <person name="Kwon S.-K."/>
            <person name="Lee H.K."/>
            <person name="Kwak M.-J."/>
            <person name="Kim J.F."/>
        </authorList>
    </citation>
    <scope>NUCLEOTIDE SEQUENCE [LARGE SCALE GENOMIC DNA]</scope>
    <source>
        <strain evidence="1 2">DOKDO 023</strain>
    </source>
</reference>
<evidence type="ECO:0000313" key="1">
    <source>
        <dbReference type="EMBL" id="KPM32907.1"/>
    </source>
</evidence>
<keyword evidence="2" id="KW-1185">Reference proteome</keyword>